<accession>A0ABU0UZZ0</accession>
<comment type="caution">
    <text evidence="2">The sequence shown here is derived from an EMBL/GenBank/DDBJ whole genome shotgun (WGS) entry which is preliminary data.</text>
</comment>
<evidence type="ECO:0000313" key="2">
    <source>
        <dbReference type="EMBL" id="MDQ1209833.1"/>
    </source>
</evidence>
<dbReference type="InterPro" id="IPR011440">
    <property type="entry name" value="DUF1543"/>
</dbReference>
<dbReference type="GeneID" id="45233110"/>
<evidence type="ECO:0000259" key="1">
    <source>
        <dbReference type="Pfam" id="PF07566"/>
    </source>
</evidence>
<dbReference type="Pfam" id="PF07566">
    <property type="entry name" value="DUF1543"/>
    <property type="match status" value="2"/>
</dbReference>
<sequence length="175" mass="19940">MLSLFMVMLGGRHQRANTEVHDVVFAIGDTLQDIQPQLKQAWFGELKGLHIDAWAKIQGIAFQGKNYQLHFSQQQPAINDPKLFLINLGGYSAQEFGELHQYKLVVASNRKVAKQQAKQLIPHFWQKPHTDAIIDIDDCIPVDHVAGCYLHLVEGPFNPTIWQNTYLILDELLLD</sequence>
<gene>
    <name evidence="2" type="ORF">QE380_002756</name>
</gene>
<evidence type="ECO:0000313" key="3">
    <source>
        <dbReference type="Proteomes" id="UP001233360"/>
    </source>
</evidence>
<name>A0ABU0UZZ0_ACIBI</name>
<organism evidence="2 3">
    <name type="scientific">Acinetobacter baylyi</name>
    <dbReference type="NCBI Taxonomy" id="202950"/>
    <lineage>
        <taxon>Bacteria</taxon>
        <taxon>Pseudomonadati</taxon>
        <taxon>Pseudomonadota</taxon>
        <taxon>Gammaproteobacteria</taxon>
        <taxon>Moraxellales</taxon>
        <taxon>Moraxellaceae</taxon>
        <taxon>Acinetobacter</taxon>
    </lineage>
</organism>
<feature type="domain" description="DUF1543" evidence="1">
    <location>
        <begin position="16"/>
        <end position="60"/>
    </location>
</feature>
<dbReference type="Proteomes" id="UP001233360">
    <property type="component" value="Unassembled WGS sequence"/>
</dbReference>
<dbReference type="EMBL" id="JAUTBK010000002">
    <property type="protein sequence ID" value="MDQ1209833.1"/>
    <property type="molecule type" value="Genomic_DNA"/>
</dbReference>
<dbReference type="RefSeq" id="WP_004919797.1">
    <property type="nucleotide sequence ID" value="NZ_BCMA01000002.1"/>
</dbReference>
<reference evidence="2 3" key="1">
    <citation type="submission" date="2023-07" db="EMBL/GenBank/DDBJ databases">
        <title>Functional and genomic diversity of the sorghum phyllosphere microbiome.</title>
        <authorList>
            <person name="Shade A."/>
        </authorList>
    </citation>
    <scope>NUCLEOTIDE SEQUENCE [LARGE SCALE GENOMIC DNA]</scope>
    <source>
        <strain evidence="2 3">SORGH_AS_0887</strain>
    </source>
</reference>
<protein>
    <recommendedName>
        <fullName evidence="1">DUF1543 domain-containing protein</fullName>
    </recommendedName>
</protein>
<dbReference type="Gene3D" id="3.10.20.10">
    <property type="match status" value="2"/>
</dbReference>
<feature type="domain" description="DUF1543" evidence="1">
    <location>
        <begin position="98"/>
        <end position="140"/>
    </location>
</feature>
<keyword evidence="3" id="KW-1185">Reference proteome</keyword>
<proteinExistence type="predicted"/>